<evidence type="ECO:0000313" key="9">
    <source>
        <dbReference type="EMBL" id="KAB1201576.1"/>
    </source>
</evidence>
<evidence type="ECO:0000256" key="7">
    <source>
        <dbReference type="SAM" id="Phobius"/>
    </source>
</evidence>
<evidence type="ECO:0000259" key="8">
    <source>
        <dbReference type="Pfam" id="PF13962"/>
    </source>
</evidence>
<dbReference type="OrthoDB" id="10040922at2759"/>
<sequence>MKDKVDMANSDSEEYQKRLENAATAHLVAATLITTVTFAAGITIPGGFVGNDGTHPGSAILRSSAAFVAFVIFNTTSLVFSSSAVLIHLLVPLLPKPESRANFSMVAWLFILVAMVTMVGAFVTGSYAVLEHSAGLAIASCVIGLSFIPILFLIVFKFYSYF</sequence>
<feature type="transmembrane region" description="Helical" evidence="7">
    <location>
        <begin position="64"/>
        <end position="94"/>
    </location>
</feature>
<dbReference type="Pfam" id="PF13962">
    <property type="entry name" value="PGG"/>
    <property type="match status" value="1"/>
</dbReference>
<organism evidence="9 10">
    <name type="scientific">Morella rubra</name>
    <name type="common">Chinese bayberry</name>
    <dbReference type="NCBI Taxonomy" id="262757"/>
    <lineage>
        <taxon>Eukaryota</taxon>
        <taxon>Viridiplantae</taxon>
        <taxon>Streptophyta</taxon>
        <taxon>Embryophyta</taxon>
        <taxon>Tracheophyta</taxon>
        <taxon>Spermatophyta</taxon>
        <taxon>Magnoliopsida</taxon>
        <taxon>eudicotyledons</taxon>
        <taxon>Gunneridae</taxon>
        <taxon>Pentapetalae</taxon>
        <taxon>rosids</taxon>
        <taxon>fabids</taxon>
        <taxon>Fagales</taxon>
        <taxon>Myricaceae</taxon>
        <taxon>Morella</taxon>
    </lineage>
</organism>
<feature type="domain" description="PGG" evidence="8">
    <location>
        <begin position="17"/>
        <end position="129"/>
    </location>
</feature>
<feature type="transmembrane region" description="Helical" evidence="7">
    <location>
        <begin position="106"/>
        <end position="130"/>
    </location>
</feature>
<reference evidence="9 10" key="1">
    <citation type="journal article" date="2019" name="Plant Biotechnol. J.">
        <title>The red bayberry genome and genetic basis of sex determination.</title>
        <authorList>
            <person name="Jia H.M."/>
            <person name="Jia H.J."/>
            <person name="Cai Q.L."/>
            <person name="Wang Y."/>
            <person name="Zhao H.B."/>
            <person name="Yang W.F."/>
            <person name="Wang G.Y."/>
            <person name="Li Y.H."/>
            <person name="Zhan D.L."/>
            <person name="Shen Y.T."/>
            <person name="Niu Q.F."/>
            <person name="Chang L."/>
            <person name="Qiu J."/>
            <person name="Zhao L."/>
            <person name="Xie H.B."/>
            <person name="Fu W.Y."/>
            <person name="Jin J."/>
            <person name="Li X.W."/>
            <person name="Jiao Y."/>
            <person name="Zhou C.C."/>
            <person name="Tu T."/>
            <person name="Chai C.Y."/>
            <person name="Gao J.L."/>
            <person name="Fan L.J."/>
            <person name="van de Weg E."/>
            <person name="Wang J.Y."/>
            <person name="Gao Z.S."/>
        </authorList>
    </citation>
    <scope>NUCLEOTIDE SEQUENCE [LARGE SCALE GENOMIC DNA]</scope>
    <source>
        <tissue evidence="9">Leaves</tissue>
    </source>
</reference>
<name>A0A6A1UN04_9ROSI</name>
<comment type="subcellular location">
    <subcellularLocation>
        <location evidence="1">Membrane</location>
        <topology evidence="1">Multi-pass membrane protein</topology>
    </subcellularLocation>
</comment>
<feature type="transmembrane region" description="Helical" evidence="7">
    <location>
        <begin position="136"/>
        <end position="159"/>
    </location>
</feature>
<dbReference type="EMBL" id="RXIC02000051">
    <property type="protein sequence ID" value="KAB1201576.1"/>
    <property type="molecule type" value="Genomic_DNA"/>
</dbReference>
<evidence type="ECO:0000256" key="2">
    <source>
        <dbReference type="ARBA" id="ARBA00022692"/>
    </source>
</evidence>
<feature type="transmembrane region" description="Helical" evidence="7">
    <location>
        <begin position="21"/>
        <end position="44"/>
    </location>
</feature>
<evidence type="ECO:0000256" key="3">
    <source>
        <dbReference type="ARBA" id="ARBA00022737"/>
    </source>
</evidence>
<dbReference type="AlphaFoldDB" id="A0A6A1UN04"/>
<evidence type="ECO:0000256" key="4">
    <source>
        <dbReference type="ARBA" id="ARBA00022989"/>
    </source>
</evidence>
<keyword evidence="2 7" id="KW-0812">Transmembrane</keyword>
<keyword evidence="3" id="KW-0677">Repeat</keyword>
<evidence type="ECO:0000256" key="1">
    <source>
        <dbReference type="ARBA" id="ARBA00004141"/>
    </source>
</evidence>
<evidence type="ECO:0000256" key="5">
    <source>
        <dbReference type="ARBA" id="ARBA00023043"/>
    </source>
</evidence>
<gene>
    <name evidence="9" type="ORF">CJ030_MR0G002893</name>
</gene>
<dbReference type="PANTHER" id="PTHR24186">
    <property type="entry name" value="PROTEIN PHOSPHATASE 1 REGULATORY SUBUNIT"/>
    <property type="match status" value="1"/>
</dbReference>
<keyword evidence="4 7" id="KW-1133">Transmembrane helix</keyword>
<protein>
    <recommendedName>
        <fullName evidence="8">PGG domain-containing protein</fullName>
    </recommendedName>
</protein>
<dbReference type="PANTHER" id="PTHR24186:SF36">
    <property type="entry name" value="SERINE_THREONINE-PROTEIN PHOSPHATASE 6 REGULATORY ANKYRIN REPEAT SUBUNIT A-LIKE"/>
    <property type="match status" value="1"/>
</dbReference>
<keyword evidence="5" id="KW-0040">ANK repeat</keyword>
<evidence type="ECO:0000313" key="10">
    <source>
        <dbReference type="Proteomes" id="UP000516437"/>
    </source>
</evidence>
<dbReference type="InterPro" id="IPR026961">
    <property type="entry name" value="PGG_dom"/>
</dbReference>
<dbReference type="Proteomes" id="UP000516437">
    <property type="component" value="Unassembled WGS sequence"/>
</dbReference>
<proteinExistence type="predicted"/>
<dbReference type="GO" id="GO:0005886">
    <property type="term" value="C:plasma membrane"/>
    <property type="evidence" value="ECO:0007669"/>
    <property type="project" value="TreeGrafter"/>
</dbReference>
<keyword evidence="10" id="KW-1185">Reference proteome</keyword>
<evidence type="ECO:0000256" key="6">
    <source>
        <dbReference type="ARBA" id="ARBA00023136"/>
    </source>
</evidence>
<accession>A0A6A1UN04</accession>
<keyword evidence="6 7" id="KW-0472">Membrane</keyword>
<comment type="caution">
    <text evidence="9">The sequence shown here is derived from an EMBL/GenBank/DDBJ whole genome shotgun (WGS) entry which is preliminary data.</text>
</comment>